<protein>
    <submittedName>
        <fullName evidence="2">Stalked cell differentiation-controlling protein</fullName>
    </submittedName>
</protein>
<dbReference type="InterPro" id="IPR029787">
    <property type="entry name" value="Nucleotide_cyclase"/>
</dbReference>
<dbReference type="PANTHER" id="PTHR45138">
    <property type="entry name" value="REGULATORY COMPONENTS OF SENSORY TRANSDUCTION SYSTEM"/>
    <property type="match status" value="1"/>
</dbReference>
<dbReference type="SUPFAM" id="SSF48452">
    <property type="entry name" value="TPR-like"/>
    <property type="match status" value="2"/>
</dbReference>
<reference evidence="2 3" key="1">
    <citation type="submission" date="2015-09" db="EMBL/GenBank/DDBJ databases">
        <authorList>
            <consortium name="Pathogen Informatics"/>
        </authorList>
    </citation>
    <scope>NUCLEOTIDE SEQUENCE [LARGE SCALE GENOMIC DNA]</scope>
    <source>
        <strain evidence="2 3">2789STDY5834968</strain>
    </source>
</reference>
<dbReference type="PANTHER" id="PTHR45138:SF9">
    <property type="entry name" value="DIGUANYLATE CYCLASE DGCM-RELATED"/>
    <property type="match status" value="1"/>
</dbReference>
<evidence type="ECO:0000313" key="3">
    <source>
        <dbReference type="Proteomes" id="UP000095673"/>
    </source>
</evidence>
<proteinExistence type="predicted"/>
<accession>A0A173V056</accession>
<dbReference type="Pfam" id="PF00990">
    <property type="entry name" value="GGDEF"/>
    <property type="match status" value="1"/>
</dbReference>
<dbReference type="AlphaFoldDB" id="A0A173V056"/>
<dbReference type="RefSeq" id="WP_055238468.1">
    <property type="nucleotide sequence ID" value="NZ_CYXM01000013.1"/>
</dbReference>
<dbReference type="Gene3D" id="3.30.70.270">
    <property type="match status" value="1"/>
</dbReference>
<organism evidence="2 3">
    <name type="scientific">Agathobacter rectalis</name>
    <dbReference type="NCBI Taxonomy" id="39491"/>
    <lineage>
        <taxon>Bacteria</taxon>
        <taxon>Bacillati</taxon>
        <taxon>Bacillota</taxon>
        <taxon>Clostridia</taxon>
        <taxon>Lachnospirales</taxon>
        <taxon>Lachnospiraceae</taxon>
        <taxon>Agathobacter</taxon>
    </lineage>
</organism>
<dbReference type="EMBL" id="CYXM01000013">
    <property type="protein sequence ID" value="CUN20711.1"/>
    <property type="molecule type" value="Genomic_DNA"/>
</dbReference>
<gene>
    <name evidence="2" type="primary">pleD</name>
    <name evidence="2" type="ORF">ERS852580_02526</name>
</gene>
<sequence length="1106" mass="128628">MIEKYYSGVIEQIYNRIGKETRNIVMANYSNDFSIENLEVIRRYQSNEDNVFFAYSEFSYNTLVGAYEPFLDIICNMHRRFIGGSFDDFQKECGVYYLHRQVLNSYYETGECFREETVLLNEVAYEQRRMTMAIADMLKKLSEVKPLMIVINRFQMASKSSIETIKYLIDNPCTNIGIVLGVNALVRGTDSTVEVWDRIVESLEDRSAIYYIGSAGQLKNNIRDTSDDELYITTNFEQSIQEASNIMEFLDYEQARRGCRIIEHKIKFENAWIDEKSLRRFYLVYARTSVLLGEMSKAIELMNEYKALIPENDSEHYFSLYYFMKGTCYMYQGKLEKAEGCAKKAYDYALLADDELLEFKSELLSVMIKMSGWYNIFFCVQDIPVSDEIIEKLIKHGYRNHLAHIYIYAYDNSRDVVKQSFYDESLLKHFTKGLELAKEIGNEQLVYDAYQKTIMLASTSGLNEIAFLYVIRTYEFMKGHGNIYVARVLTSIGYNLSAMGKNELVDNYYNAAINMLYYLKLPEDIAEVYYNKSLNYIMQGNYKEAVHALLVAMKTIIKLHLNSLRVCNTSKVYALLALASIFSGDRFSCERYLLSCKQFLNYVIYRVIDTTRTEAVHDYSRCDDEMFLYSFASAMLLWHDGEKEEAFLRFEDAERYLVNAEGNEFFAYSIYRESRMKLFELLGKNELIEHERILLEAHNKRMHEIAEAAPLDMLKNINLESLSDGHINERQINMLVKQYGLEKDYQGSKRQMEFISIWQTIIDVNDQKKDTMIENAMSNFINHFSLDCALIIDLHAKEPQVLYNDTGCDMTDEVIKGICDIMIDYPEGIATSKIAEGFYEYENVISYFGVDDVCSFVAVPFIKNDALSSVLIAYVRMKDNWHGSIERYMLNEDDLSIFKLLFRELEYSIARIEANEKANEMNKRLKQAAITDMLTGIYNRAGMYQEIEKLEKRISVTSGGMDVGLMFIDLDNFKHYNDTYGHDVGDLILKEMAFVFKEVAKDRGFVSRYGGDEFIIVIESCARYELENIAKDIYARIAEADGFSRQIKKYLNHDVEFNEEKNITCSIGISYERNVTSESQITELIKKADDLMYTVKTGEKGHYAFF</sequence>
<dbReference type="Proteomes" id="UP000095673">
    <property type="component" value="Unassembled WGS sequence"/>
</dbReference>
<name>A0A173V056_9FIRM</name>
<feature type="domain" description="GGDEF" evidence="1">
    <location>
        <begin position="961"/>
        <end position="1106"/>
    </location>
</feature>
<dbReference type="GO" id="GO:1902201">
    <property type="term" value="P:negative regulation of bacterial-type flagellum-dependent cell motility"/>
    <property type="evidence" value="ECO:0007669"/>
    <property type="project" value="TreeGrafter"/>
</dbReference>
<dbReference type="InterPro" id="IPR050469">
    <property type="entry name" value="Diguanylate_Cyclase"/>
</dbReference>
<dbReference type="GO" id="GO:0043709">
    <property type="term" value="P:cell adhesion involved in single-species biofilm formation"/>
    <property type="evidence" value="ECO:0007669"/>
    <property type="project" value="TreeGrafter"/>
</dbReference>
<dbReference type="InterPro" id="IPR011990">
    <property type="entry name" value="TPR-like_helical_dom_sf"/>
</dbReference>
<dbReference type="CDD" id="cd01949">
    <property type="entry name" value="GGDEF"/>
    <property type="match status" value="1"/>
</dbReference>
<dbReference type="OrthoDB" id="9813903at2"/>
<dbReference type="NCBIfam" id="TIGR00254">
    <property type="entry name" value="GGDEF"/>
    <property type="match status" value="1"/>
</dbReference>
<evidence type="ECO:0000259" key="1">
    <source>
        <dbReference type="PROSITE" id="PS50887"/>
    </source>
</evidence>
<dbReference type="GO" id="GO:0052621">
    <property type="term" value="F:diguanylate cyclase activity"/>
    <property type="evidence" value="ECO:0007669"/>
    <property type="project" value="TreeGrafter"/>
</dbReference>
<dbReference type="InterPro" id="IPR000160">
    <property type="entry name" value="GGDEF_dom"/>
</dbReference>
<dbReference type="Gene3D" id="1.25.40.10">
    <property type="entry name" value="Tetratricopeptide repeat domain"/>
    <property type="match status" value="1"/>
</dbReference>
<dbReference type="SUPFAM" id="SSF55073">
    <property type="entry name" value="Nucleotide cyclase"/>
    <property type="match status" value="1"/>
</dbReference>
<evidence type="ECO:0000313" key="2">
    <source>
        <dbReference type="EMBL" id="CUN20711.1"/>
    </source>
</evidence>
<dbReference type="InterPro" id="IPR043128">
    <property type="entry name" value="Rev_trsase/Diguanyl_cyclase"/>
</dbReference>
<dbReference type="SMART" id="SM00267">
    <property type="entry name" value="GGDEF"/>
    <property type="match status" value="1"/>
</dbReference>
<dbReference type="GO" id="GO:0005886">
    <property type="term" value="C:plasma membrane"/>
    <property type="evidence" value="ECO:0007669"/>
    <property type="project" value="TreeGrafter"/>
</dbReference>
<dbReference type="PROSITE" id="PS50887">
    <property type="entry name" value="GGDEF"/>
    <property type="match status" value="1"/>
</dbReference>